<gene>
    <name evidence="1" type="ORF">AB852_10820</name>
</gene>
<reference evidence="1 2" key="1">
    <citation type="submission" date="2015-06" db="EMBL/GenBank/DDBJ databases">
        <title>Cloning and characterization of the uncialamcin biosynthetic gene cluster.</title>
        <authorList>
            <person name="Yan X."/>
            <person name="Huang T."/>
            <person name="Ge H."/>
            <person name="Shen B."/>
        </authorList>
    </citation>
    <scope>NUCLEOTIDE SEQUENCE [LARGE SCALE GENOMIC DNA]</scope>
    <source>
        <strain evidence="1 2">DCA2648</strain>
    </source>
</reference>
<organism evidence="1 2">
    <name type="scientific">Streptomyces uncialis</name>
    <dbReference type="NCBI Taxonomy" id="1048205"/>
    <lineage>
        <taxon>Bacteria</taxon>
        <taxon>Bacillati</taxon>
        <taxon>Actinomycetota</taxon>
        <taxon>Actinomycetes</taxon>
        <taxon>Kitasatosporales</taxon>
        <taxon>Streptomycetaceae</taxon>
        <taxon>Streptomyces</taxon>
    </lineage>
</organism>
<proteinExistence type="predicted"/>
<comment type="caution">
    <text evidence="1">The sequence shown here is derived from an EMBL/GenBank/DDBJ whole genome shotgun (WGS) entry which is preliminary data.</text>
</comment>
<dbReference type="AlphaFoldDB" id="A0A1Q4VA04"/>
<protein>
    <recommendedName>
        <fullName evidence="3">SH3b domain-containing protein</fullName>
    </recommendedName>
</protein>
<dbReference type="Proteomes" id="UP000186455">
    <property type="component" value="Unassembled WGS sequence"/>
</dbReference>
<evidence type="ECO:0008006" key="3">
    <source>
        <dbReference type="Google" id="ProtNLM"/>
    </source>
</evidence>
<dbReference type="EMBL" id="LFBV01000002">
    <property type="protein sequence ID" value="OKH94692.1"/>
    <property type="molecule type" value="Genomic_DNA"/>
</dbReference>
<sequence length="108" mass="11642">MIVVGGTGVAVAIQPESQVSGTGTQQEAEPRVDYTGVIKGPNNANVRKVKDESQNNQLWGLVYNTETVRLACKGVGAGTTWYQLAGQPNRWIVDYKLEKLTPGIPNCP</sequence>
<dbReference type="STRING" id="1048205.AB852_10820"/>
<keyword evidence="2" id="KW-1185">Reference proteome</keyword>
<evidence type="ECO:0000313" key="2">
    <source>
        <dbReference type="Proteomes" id="UP000186455"/>
    </source>
</evidence>
<name>A0A1Q4VA04_9ACTN</name>
<accession>A0A1Q4VA04</accession>
<evidence type="ECO:0000313" key="1">
    <source>
        <dbReference type="EMBL" id="OKH94692.1"/>
    </source>
</evidence>